<dbReference type="InterPro" id="IPR000843">
    <property type="entry name" value="HTH_LacI"/>
</dbReference>
<dbReference type="PANTHER" id="PTHR30146:SF120">
    <property type="entry name" value="ALANINE RACEMASE"/>
    <property type="match status" value="1"/>
</dbReference>
<dbReference type="Pfam" id="PF13377">
    <property type="entry name" value="Peripla_BP_3"/>
    <property type="match status" value="1"/>
</dbReference>
<evidence type="ECO:0000256" key="3">
    <source>
        <dbReference type="ARBA" id="ARBA00023163"/>
    </source>
</evidence>
<dbReference type="InterPro" id="IPR046335">
    <property type="entry name" value="LacI/GalR-like_sensor"/>
</dbReference>
<dbReference type="SUPFAM" id="SSF53822">
    <property type="entry name" value="Periplasmic binding protein-like I"/>
    <property type="match status" value="1"/>
</dbReference>
<keyword evidence="1" id="KW-0805">Transcription regulation</keyword>
<dbReference type="Pfam" id="PF00356">
    <property type="entry name" value="LacI"/>
    <property type="match status" value="1"/>
</dbReference>
<proteinExistence type="predicted"/>
<keyword evidence="2" id="KW-0238">DNA-binding</keyword>
<sequence>MSEQFQGGLRLLSKPTKLADLAALAGVSTATVSRALSGHPSVSKATQARIQALAREHDVRPNQLARNLRLRSTGAIGLAMPLGHARTQHLTDPFFLSLLGYIADLLVDRGYDVLLSRVLPENGDWLDRLVDAGRVDGLLLVGQSDQYETIERVASRYAPLVAWGVHREGQRHLAIGSDNVAGGRLAAEHLLERGRRRLLFVGDPAPPEFADRLAGFAAAARAAGVRAEVLATAMDPDRVHAAMRTRLAVGTLPDAIFAASDVAAMSVLRAVGEAGLDVPREVAVIGYDDVTLAAHTSPPLTTIRQDLARGAALMVDRLLARVAGETAEHAVIAPELVVRAST</sequence>
<dbReference type="SMART" id="SM00354">
    <property type="entry name" value="HTH_LACI"/>
    <property type="match status" value="1"/>
</dbReference>
<dbReference type="SUPFAM" id="SSF47413">
    <property type="entry name" value="lambda repressor-like DNA-binding domains"/>
    <property type="match status" value="1"/>
</dbReference>
<feature type="domain" description="HTH lacI-type" evidence="4">
    <location>
        <begin position="16"/>
        <end position="70"/>
    </location>
</feature>
<keyword evidence="3" id="KW-0804">Transcription</keyword>
<gene>
    <name evidence="5" type="ORF">KZ820_05340</name>
</gene>
<organism evidence="5 6">
    <name type="scientific">Sphingomonas citri</name>
    <dbReference type="NCBI Taxonomy" id="2862499"/>
    <lineage>
        <taxon>Bacteria</taxon>
        <taxon>Pseudomonadati</taxon>
        <taxon>Pseudomonadota</taxon>
        <taxon>Alphaproteobacteria</taxon>
        <taxon>Sphingomonadales</taxon>
        <taxon>Sphingomonadaceae</taxon>
        <taxon>Sphingomonas</taxon>
    </lineage>
</organism>
<evidence type="ECO:0000259" key="4">
    <source>
        <dbReference type="PROSITE" id="PS50932"/>
    </source>
</evidence>
<dbReference type="Gene3D" id="3.40.50.2300">
    <property type="match status" value="2"/>
</dbReference>
<comment type="caution">
    <text evidence="5">The sequence shown here is derived from an EMBL/GenBank/DDBJ whole genome shotgun (WGS) entry which is preliminary data.</text>
</comment>
<dbReference type="CDD" id="cd01392">
    <property type="entry name" value="HTH_LacI"/>
    <property type="match status" value="1"/>
</dbReference>
<evidence type="ECO:0000313" key="6">
    <source>
        <dbReference type="Proteomes" id="UP000759103"/>
    </source>
</evidence>
<dbReference type="PROSITE" id="PS50932">
    <property type="entry name" value="HTH_LACI_2"/>
    <property type="match status" value="1"/>
</dbReference>
<dbReference type="PANTHER" id="PTHR30146">
    <property type="entry name" value="LACI-RELATED TRANSCRIPTIONAL REPRESSOR"/>
    <property type="match status" value="1"/>
</dbReference>
<keyword evidence="6" id="KW-1185">Reference proteome</keyword>
<dbReference type="Gene3D" id="1.10.260.40">
    <property type="entry name" value="lambda repressor-like DNA-binding domains"/>
    <property type="match status" value="1"/>
</dbReference>
<evidence type="ECO:0000256" key="1">
    <source>
        <dbReference type="ARBA" id="ARBA00023015"/>
    </source>
</evidence>
<reference evidence="5 6" key="1">
    <citation type="submission" date="2021-07" db="EMBL/GenBank/DDBJ databases">
        <title>Sphingomonas sp.</title>
        <authorList>
            <person name="Feng G."/>
            <person name="Li J."/>
            <person name="Pan M."/>
        </authorList>
    </citation>
    <scope>NUCLEOTIDE SEQUENCE [LARGE SCALE GENOMIC DNA]</scope>
    <source>
        <strain evidence="5 6">RRHST34</strain>
    </source>
</reference>
<name>A0ABS7BKW0_9SPHN</name>
<accession>A0ABS7BKW0</accession>
<dbReference type="PROSITE" id="PS00356">
    <property type="entry name" value="HTH_LACI_1"/>
    <property type="match status" value="1"/>
</dbReference>
<dbReference type="InterPro" id="IPR010982">
    <property type="entry name" value="Lambda_DNA-bd_dom_sf"/>
</dbReference>
<evidence type="ECO:0000313" key="5">
    <source>
        <dbReference type="EMBL" id="MBW6530153.1"/>
    </source>
</evidence>
<dbReference type="InterPro" id="IPR028082">
    <property type="entry name" value="Peripla_BP_I"/>
</dbReference>
<protein>
    <submittedName>
        <fullName evidence="5">Substrate-binding domain-containing protein</fullName>
    </submittedName>
</protein>
<dbReference type="Proteomes" id="UP000759103">
    <property type="component" value="Unassembled WGS sequence"/>
</dbReference>
<evidence type="ECO:0000256" key="2">
    <source>
        <dbReference type="ARBA" id="ARBA00023125"/>
    </source>
</evidence>
<dbReference type="EMBL" id="JAHXZN010000001">
    <property type="protein sequence ID" value="MBW6530153.1"/>
    <property type="molecule type" value="Genomic_DNA"/>
</dbReference>